<evidence type="ECO:0000256" key="3">
    <source>
        <dbReference type="ARBA" id="ARBA00022963"/>
    </source>
</evidence>
<dbReference type="GO" id="GO:0005829">
    <property type="term" value="C:cytosol"/>
    <property type="evidence" value="ECO:0007669"/>
    <property type="project" value="TreeGrafter"/>
</dbReference>
<feature type="region of interest" description="Disordered" evidence="7">
    <location>
        <begin position="72"/>
        <end position="116"/>
    </location>
</feature>
<dbReference type="InterPro" id="IPR002642">
    <property type="entry name" value="LysoPLipase_cat_dom"/>
</dbReference>
<reference evidence="9 11" key="1">
    <citation type="submission" date="2015-07" db="EMBL/GenBank/DDBJ databases">
        <authorList>
            <person name="Cajimat M.N.B."/>
            <person name="Milazzo M.L."/>
            <person name="Fulhorst C.F."/>
        </authorList>
    </citation>
    <scope>NUCLEOTIDE SEQUENCE [LARGE SCALE GENOMIC DNA]</scope>
    <source>
        <strain evidence="9">Single colony</strain>
    </source>
</reference>
<dbReference type="SMART" id="SM00022">
    <property type="entry name" value="PLAc"/>
    <property type="match status" value="1"/>
</dbReference>
<evidence type="ECO:0000259" key="8">
    <source>
        <dbReference type="PROSITE" id="PS51210"/>
    </source>
</evidence>
<dbReference type="OMA" id="WALGRRF"/>
<proteinExistence type="inferred from homology"/>
<dbReference type="GO" id="GO:0004622">
    <property type="term" value="F:phosphatidylcholine lysophospholipase activity"/>
    <property type="evidence" value="ECO:0007669"/>
    <property type="project" value="UniProtKB-EC"/>
</dbReference>
<dbReference type="AlphaFoldDB" id="A0A0K3CB40"/>
<evidence type="ECO:0000256" key="6">
    <source>
        <dbReference type="RuleBase" id="RU362103"/>
    </source>
</evidence>
<feature type="compositionally biased region" description="Basic and acidic residues" evidence="7">
    <location>
        <begin position="72"/>
        <end position="89"/>
    </location>
</feature>
<feature type="compositionally biased region" description="Basic and acidic residues" evidence="7">
    <location>
        <begin position="642"/>
        <end position="653"/>
    </location>
</feature>
<dbReference type="OrthoDB" id="4084751at2759"/>
<dbReference type="GO" id="GO:0004623">
    <property type="term" value="F:phospholipase A2 activity"/>
    <property type="evidence" value="ECO:0007669"/>
    <property type="project" value="TreeGrafter"/>
</dbReference>
<keyword evidence="3 5" id="KW-0442">Lipid degradation</keyword>
<evidence type="ECO:0000256" key="1">
    <source>
        <dbReference type="ARBA" id="ARBA00008780"/>
    </source>
</evidence>
<evidence type="ECO:0000256" key="7">
    <source>
        <dbReference type="SAM" id="MobiDB-lite"/>
    </source>
</evidence>
<dbReference type="GO" id="GO:0016301">
    <property type="term" value="F:kinase activity"/>
    <property type="evidence" value="ECO:0007669"/>
    <property type="project" value="UniProtKB-KW"/>
</dbReference>
<dbReference type="Proteomes" id="UP000239560">
    <property type="component" value="Unassembled WGS sequence"/>
</dbReference>
<feature type="compositionally biased region" description="Basic and acidic residues" evidence="7">
    <location>
        <begin position="612"/>
        <end position="632"/>
    </location>
</feature>
<evidence type="ECO:0000313" key="9">
    <source>
        <dbReference type="EMBL" id="CTR05755.1"/>
    </source>
</evidence>
<name>A0A0K3CB40_RHOTO</name>
<protein>
    <recommendedName>
        <fullName evidence="6">Lysophospholipase</fullName>
        <ecNumber evidence="6">3.1.1.5</ecNumber>
    </recommendedName>
</protein>
<organism evidence="9 11">
    <name type="scientific">Rhodotorula toruloides</name>
    <name type="common">Yeast</name>
    <name type="synonym">Rhodosporidium toruloides</name>
    <dbReference type="NCBI Taxonomy" id="5286"/>
    <lineage>
        <taxon>Eukaryota</taxon>
        <taxon>Fungi</taxon>
        <taxon>Dikarya</taxon>
        <taxon>Basidiomycota</taxon>
        <taxon>Pucciniomycotina</taxon>
        <taxon>Microbotryomycetes</taxon>
        <taxon>Sporidiobolales</taxon>
        <taxon>Sporidiobolaceae</taxon>
        <taxon>Rhodotorula</taxon>
    </lineage>
</organism>
<accession>A0A0K3CB40</accession>
<dbReference type="SUPFAM" id="SSF52151">
    <property type="entry name" value="FabD/lysophospholipase-like"/>
    <property type="match status" value="1"/>
</dbReference>
<feature type="compositionally biased region" description="Low complexity" evidence="7">
    <location>
        <begin position="14"/>
        <end position="31"/>
    </location>
</feature>
<dbReference type="GO" id="GO:0046475">
    <property type="term" value="P:glycerophospholipid catabolic process"/>
    <property type="evidence" value="ECO:0007669"/>
    <property type="project" value="TreeGrafter"/>
</dbReference>
<evidence type="ECO:0000256" key="2">
    <source>
        <dbReference type="ARBA" id="ARBA00022801"/>
    </source>
</evidence>
<dbReference type="InterPro" id="IPR016035">
    <property type="entry name" value="Acyl_Trfase/lysoPLipase"/>
</dbReference>
<keyword evidence="4 5" id="KW-0443">Lipid metabolism</keyword>
<dbReference type="PANTHER" id="PTHR10728:SF40">
    <property type="entry name" value="PATATIN FAMILY PROTEIN"/>
    <property type="match status" value="1"/>
</dbReference>
<feature type="domain" description="PLA2c" evidence="8">
    <location>
        <begin position="171"/>
        <end position="810"/>
    </location>
</feature>
<gene>
    <name evidence="9" type="primary">FGENESH: predicted gene_3.67</name>
    <name evidence="10" type="ORF">AAT19DRAFT_12813</name>
    <name evidence="9" type="ORF">BN2166_0016160</name>
</gene>
<dbReference type="STRING" id="5286.A0A0K3CB40"/>
<comment type="catalytic activity">
    <reaction evidence="6">
        <text>a 1-acyl-sn-glycero-3-phosphocholine + H2O = sn-glycerol 3-phosphocholine + a fatty acid + H(+)</text>
        <dbReference type="Rhea" id="RHEA:15177"/>
        <dbReference type="ChEBI" id="CHEBI:15377"/>
        <dbReference type="ChEBI" id="CHEBI:15378"/>
        <dbReference type="ChEBI" id="CHEBI:16870"/>
        <dbReference type="ChEBI" id="CHEBI:28868"/>
        <dbReference type="ChEBI" id="CHEBI:58168"/>
        <dbReference type="EC" id="3.1.1.5"/>
    </reaction>
</comment>
<evidence type="ECO:0000313" key="10">
    <source>
        <dbReference type="EMBL" id="PRQ75791.1"/>
    </source>
</evidence>
<reference evidence="10 12" key="2">
    <citation type="journal article" date="2018" name="Elife">
        <title>Functional genomics of lipid metabolism in the oleaginous yeast Rhodosporidium toruloides.</title>
        <authorList>
            <person name="Coradetti S.T."/>
            <person name="Pinel D."/>
            <person name="Geiselman G."/>
            <person name="Ito M."/>
            <person name="Mondo S."/>
            <person name="Reilly M.C."/>
            <person name="Cheng Y.F."/>
            <person name="Bauer S."/>
            <person name="Grigoriev I."/>
            <person name="Gladden J.M."/>
            <person name="Simmons B.A."/>
            <person name="Brem R."/>
            <person name="Arkin A.P."/>
            <person name="Skerker J.M."/>
        </authorList>
    </citation>
    <scope>NUCLEOTIDE SEQUENCE [LARGE SCALE GENOMIC DNA]</scope>
    <source>
        <strain evidence="10 12">NBRC 0880</strain>
    </source>
</reference>
<evidence type="ECO:0000256" key="5">
    <source>
        <dbReference type="PROSITE-ProRule" id="PRU00555"/>
    </source>
</evidence>
<feature type="region of interest" description="Disordered" evidence="7">
    <location>
        <begin position="608"/>
        <end position="701"/>
    </location>
</feature>
<sequence>MAWRGAQSLYRPPLSTLRPLRGSPRRLLSTPTRLSPSTITPAVQGLFLVAGAAVGAGAGSYGTRTFWSRSLRCEEGKRSSTPDAKSSRNDDDDSGILDKLKSFSPPSLPSAPSISLPSISLPDIGGTLSTWTESLSSLTTTFSKLQDELSHGPNSTYSRIVQEGKDSSIHPELQWDATVRTGQDLPHTERAFLRNRRDKMRAAFARLMDVPLEEVDVRDLPVVAIAASGGGYRAMLNTAASLQAAKETGIWDTLTYASGVSGSCWALNTLYTLGGGQIDWTLRHLRERVKEPFLAPDTFINLLDFDDPASRTIISAAILKEASQGGEVSLVDAYGTLVSTRLYVPSEKDDLPPPPRPLTLRTLKTSSQRDILEDGSSPLPIYTTVRHDLPSPKELEKAEKEVGESASETVKKAQWTWFETTCYEVGSDKLGAWIPTWALGRLFDGGKSTERVPELGVPVLSGIYASAFCATLFSYFLEIKPLLVSLPFFGTIDDFVKKNAHKLDSIHPLPPAELPNFLYNLPGSLPSSVPSSIIKEKTLGFADAGVELNIPYVPLMRRSVDVIIALDASADNHETWFSRAAEYAKQYSEKAQSRFAWPEVDVKAIFPGAEEGEVKENEKDRDDAATKVDQAKAQEQVTASKTAHEREGVETKNPEPVPTGSAPQSRELATKGKADEKGVPVEADDKPMPESQGAKEPPLGKCSIWIGSTSQSQAATCRNDNPTVDDVLARDGIALAYIPLSPDETFPNPLEVFSTWKFDYTEEETDKLIRLAKANFTAGEQQLKTLIKGVWLRKRKQRLEDEAAGREQKA</sequence>
<feature type="compositionally biased region" description="Basic and acidic residues" evidence="7">
    <location>
        <begin position="668"/>
        <end position="688"/>
    </location>
</feature>
<feature type="compositionally biased region" description="Low complexity" evidence="7">
    <location>
        <begin position="102"/>
        <end position="116"/>
    </location>
</feature>
<evidence type="ECO:0000313" key="11">
    <source>
        <dbReference type="Proteomes" id="UP000199069"/>
    </source>
</evidence>
<dbReference type="PANTHER" id="PTHR10728">
    <property type="entry name" value="CYTOSOLIC PHOSPHOLIPASE A2"/>
    <property type="match status" value="1"/>
</dbReference>
<dbReference type="EMBL" id="CWKI01000003">
    <property type="protein sequence ID" value="CTR05755.1"/>
    <property type="molecule type" value="Genomic_DNA"/>
</dbReference>
<dbReference type="PROSITE" id="PS51210">
    <property type="entry name" value="PLA2C"/>
    <property type="match status" value="1"/>
</dbReference>
<evidence type="ECO:0000256" key="4">
    <source>
        <dbReference type="ARBA" id="ARBA00023098"/>
    </source>
</evidence>
<dbReference type="EMBL" id="LCTV02000003">
    <property type="protein sequence ID" value="PRQ75791.1"/>
    <property type="molecule type" value="Genomic_DNA"/>
</dbReference>
<dbReference type="Gene3D" id="3.40.1090.10">
    <property type="entry name" value="Cytosolic phospholipase A2 catalytic domain"/>
    <property type="match status" value="1"/>
</dbReference>
<dbReference type="Proteomes" id="UP000199069">
    <property type="component" value="Unassembled WGS sequence"/>
</dbReference>
<dbReference type="Pfam" id="PF01735">
    <property type="entry name" value="PLA2_B"/>
    <property type="match status" value="1"/>
</dbReference>
<feature type="region of interest" description="Disordered" evidence="7">
    <location>
        <begin position="14"/>
        <end position="35"/>
    </location>
</feature>
<comment type="similarity">
    <text evidence="1 6">Belongs to the lysophospholipase family.</text>
</comment>
<dbReference type="EC" id="3.1.1.5" evidence="6"/>
<keyword evidence="9" id="KW-0418">Kinase</keyword>
<evidence type="ECO:0000313" key="12">
    <source>
        <dbReference type="Proteomes" id="UP000239560"/>
    </source>
</evidence>
<keyword evidence="11" id="KW-1185">Reference proteome</keyword>
<keyword evidence="2 5" id="KW-0378">Hydrolase</keyword>
<keyword evidence="9" id="KW-0808">Transferase</keyword>